<name>A0A193SD97_9ZZZZ</name>
<dbReference type="EMBL" id="LT158606">
    <property type="protein sequence ID" value="CVK35586.1"/>
    <property type="molecule type" value="Genomic_DNA"/>
</dbReference>
<gene>
    <name evidence="1" type="ORF">MCM2015_pMC6_10</name>
</gene>
<evidence type="ECO:0000313" key="1">
    <source>
        <dbReference type="EMBL" id="CVK35586.1"/>
    </source>
</evidence>
<geneLocation type="plasmid" evidence="1">
    <name>pMC6</name>
</geneLocation>
<keyword evidence="1" id="KW-0614">Plasmid</keyword>
<reference evidence="1" key="1">
    <citation type="journal article" date="2016" name="Sci. Rep.">
        <title>Genomics of high molecular weight plasmids isolated from an on-farm biopurification system.</title>
        <authorList>
            <person name="Martini M.C."/>
            <person name="Wibberg D."/>
            <person name="Lozano M."/>
            <person name="Torres Tejerizo G."/>
            <person name="Albicoro F.J."/>
            <person name="Jaenicke S."/>
            <person name="van Elsas J.D."/>
            <person name="Petroni A."/>
            <person name="Garcillan-Barcia M.P."/>
            <person name="de la Cruz F."/>
            <person name="Schluter A."/>
            <person name="Puhler A."/>
            <person name="Pistorio M."/>
            <person name="Lagares A."/>
            <person name="Del Papa M.F."/>
        </authorList>
    </citation>
    <scope>NUCLEOTIDE SEQUENCE</scope>
    <source>
        <plasmid evidence="1">pMC6</plasmid>
    </source>
</reference>
<sequence>MNSKGDFMNIVTKTTQNYAKARQLILDSDFCDENKQPFIWVCVDDDSSEPMFSLFANDDGSFSYRGNIWLSDATREEIPAFIRDEKHLRSVLAFVAQDMKPQIAECFS</sequence>
<dbReference type="AlphaFoldDB" id="A0A193SD97"/>
<protein>
    <submittedName>
        <fullName evidence="1">Uncharacterized protein</fullName>
    </submittedName>
</protein>
<organism evidence="1">
    <name type="scientific">biofilter metagenome</name>
    <dbReference type="NCBI Taxonomy" id="1070537"/>
    <lineage>
        <taxon>unclassified sequences</taxon>
        <taxon>metagenomes</taxon>
        <taxon>ecological metagenomes</taxon>
    </lineage>
</organism>
<accession>A0A193SD97</accession>
<proteinExistence type="predicted"/>